<dbReference type="EMBL" id="CP032157">
    <property type="protein sequence ID" value="AXY74954.1"/>
    <property type="molecule type" value="Genomic_DNA"/>
</dbReference>
<evidence type="ECO:0000313" key="3">
    <source>
        <dbReference type="Proteomes" id="UP000263900"/>
    </source>
</evidence>
<keyword evidence="1" id="KW-0732">Signal</keyword>
<feature type="signal peptide" evidence="1">
    <location>
        <begin position="1"/>
        <end position="22"/>
    </location>
</feature>
<sequence length="187" mass="21260">MNKLYQVCLLVLLAGSTSQVTAQTIKPFVFNVAGGYYNDPSSYFRFEWSIGEMTMIESLAPADSMILLTHGLLQPLTEIVGKSNLSLIFGSGEYRLFPNPTPGKFELDFFVRESGFLEIQLTDNNGAILERREVDYNNCCRIHYFDLSRYPAGTYYVVARLSPDRTRSDNQSVIRRSAFRVVKIDNK</sequence>
<reference evidence="2 3" key="1">
    <citation type="submission" date="2018-09" db="EMBL/GenBank/DDBJ databases">
        <title>Genome sequencing of strain 6GH32-13.</title>
        <authorList>
            <person name="Weon H.-Y."/>
            <person name="Heo J."/>
            <person name="Kwon S.-W."/>
        </authorList>
    </citation>
    <scope>NUCLEOTIDE SEQUENCE [LARGE SCALE GENOMIC DNA]</scope>
    <source>
        <strain evidence="2 3">5GH32-13</strain>
    </source>
</reference>
<dbReference type="Proteomes" id="UP000263900">
    <property type="component" value="Chromosome"/>
</dbReference>
<dbReference type="RefSeq" id="WP_119050837.1">
    <property type="nucleotide sequence ID" value="NZ_CP032157.1"/>
</dbReference>
<protein>
    <submittedName>
        <fullName evidence="2">T9SS C-terminal target domain-containing protein</fullName>
    </submittedName>
</protein>
<dbReference type="AlphaFoldDB" id="A0A3B7MKG8"/>
<evidence type="ECO:0000313" key="2">
    <source>
        <dbReference type="EMBL" id="AXY74954.1"/>
    </source>
</evidence>
<proteinExistence type="predicted"/>
<gene>
    <name evidence="2" type="ORF">D3H65_13595</name>
</gene>
<dbReference type="KEGG" id="pseg:D3H65_13595"/>
<evidence type="ECO:0000256" key="1">
    <source>
        <dbReference type="SAM" id="SignalP"/>
    </source>
</evidence>
<organism evidence="2 3">
    <name type="scientific">Paraflavitalea soli</name>
    <dbReference type="NCBI Taxonomy" id="2315862"/>
    <lineage>
        <taxon>Bacteria</taxon>
        <taxon>Pseudomonadati</taxon>
        <taxon>Bacteroidota</taxon>
        <taxon>Chitinophagia</taxon>
        <taxon>Chitinophagales</taxon>
        <taxon>Chitinophagaceae</taxon>
        <taxon>Paraflavitalea</taxon>
    </lineage>
</organism>
<name>A0A3B7MKG8_9BACT</name>
<dbReference type="OrthoDB" id="677735at2"/>
<accession>A0A3B7MKG8</accession>
<keyword evidence="3" id="KW-1185">Reference proteome</keyword>
<feature type="chain" id="PRO_5017540094" evidence="1">
    <location>
        <begin position="23"/>
        <end position="187"/>
    </location>
</feature>